<comment type="caution">
    <text evidence="1">The sequence shown here is derived from an EMBL/GenBank/DDBJ whole genome shotgun (WGS) entry which is preliminary data.</text>
</comment>
<reference evidence="1 2" key="1">
    <citation type="submission" date="2019-10" db="EMBL/GenBank/DDBJ databases">
        <title>Taxonomy of Antarctic Massilia spp.: description of Massilia rubra sp. nov., Massilia aquatica sp. nov., Massilia mucilaginosa sp. nov., Massilia frigida sp. nov. isolated from streams, lakes and regoliths.</title>
        <authorList>
            <person name="Holochova P."/>
            <person name="Sedlacek I."/>
            <person name="Kralova S."/>
            <person name="Maslanova I."/>
            <person name="Busse H.-J."/>
            <person name="Stankova E."/>
            <person name="Vrbovska V."/>
            <person name="Kovarovic V."/>
            <person name="Bartak M."/>
            <person name="Svec P."/>
            <person name="Pantucek R."/>
        </authorList>
    </citation>
    <scope>NUCLEOTIDE SEQUENCE [LARGE SCALE GENOMIC DNA]</scope>
    <source>
        <strain evidence="1 2">CCM 8694</strain>
    </source>
</reference>
<dbReference type="EMBL" id="WHJF01000151">
    <property type="protein sequence ID" value="NHZ66623.1"/>
    <property type="molecule type" value="Genomic_DNA"/>
</dbReference>
<sequence length="60" mass="7204">MTKDEADKQKNPMSLPSEKIIETLNRIMKESPERDSMLLPTKEVEERLIQLEFYNFKSRF</sequence>
<keyword evidence="2" id="KW-1185">Reference proteome</keyword>
<gene>
    <name evidence="1" type="ORF">F1735_30760</name>
</gene>
<organism evidence="1 2">
    <name type="scientific">Massilia genomosp. 1</name>
    <dbReference type="NCBI Taxonomy" id="2609280"/>
    <lineage>
        <taxon>Bacteria</taxon>
        <taxon>Pseudomonadati</taxon>
        <taxon>Pseudomonadota</taxon>
        <taxon>Betaproteobacteria</taxon>
        <taxon>Burkholderiales</taxon>
        <taxon>Oxalobacteraceae</taxon>
        <taxon>Telluria group</taxon>
        <taxon>Massilia</taxon>
    </lineage>
</organism>
<evidence type="ECO:0000313" key="2">
    <source>
        <dbReference type="Proteomes" id="UP000610594"/>
    </source>
</evidence>
<evidence type="ECO:0000313" key="1">
    <source>
        <dbReference type="EMBL" id="NHZ66623.1"/>
    </source>
</evidence>
<dbReference type="Proteomes" id="UP000610594">
    <property type="component" value="Unassembled WGS sequence"/>
</dbReference>
<dbReference type="RefSeq" id="WP_167240497.1">
    <property type="nucleotide sequence ID" value="NZ_WHJF01000151.1"/>
</dbReference>
<name>A0ABX0MV89_9BURK</name>
<proteinExistence type="predicted"/>
<accession>A0ABX0MV89</accession>
<protein>
    <submittedName>
        <fullName evidence="1">Uncharacterized protein</fullName>
    </submittedName>
</protein>